<accession>A0A6A6BD35</accession>
<evidence type="ECO:0000313" key="2">
    <source>
        <dbReference type="EMBL" id="KAF2141986.1"/>
    </source>
</evidence>
<reference evidence="2" key="1">
    <citation type="journal article" date="2020" name="Stud. Mycol.">
        <title>101 Dothideomycetes genomes: a test case for predicting lifestyles and emergence of pathogens.</title>
        <authorList>
            <person name="Haridas S."/>
            <person name="Albert R."/>
            <person name="Binder M."/>
            <person name="Bloem J."/>
            <person name="Labutti K."/>
            <person name="Salamov A."/>
            <person name="Andreopoulos B."/>
            <person name="Baker S."/>
            <person name="Barry K."/>
            <person name="Bills G."/>
            <person name="Bluhm B."/>
            <person name="Cannon C."/>
            <person name="Castanera R."/>
            <person name="Culley D."/>
            <person name="Daum C."/>
            <person name="Ezra D."/>
            <person name="Gonzalez J."/>
            <person name="Henrissat B."/>
            <person name="Kuo A."/>
            <person name="Liang C."/>
            <person name="Lipzen A."/>
            <person name="Lutzoni F."/>
            <person name="Magnuson J."/>
            <person name="Mondo S."/>
            <person name="Nolan M."/>
            <person name="Ohm R."/>
            <person name="Pangilinan J."/>
            <person name="Park H.-J."/>
            <person name="Ramirez L."/>
            <person name="Alfaro M."/>
            <person name="Sun H."/>
            <person name="Tritt A."/>
            <person name="Yoshinaga Y."/>
            <person name="Zwiers L.-H."/>
            <person name="Turgeon B."/>
            <person name="Goodwin S."/>
            <person name="Spatafora J."/>
            <person name="Crous P."/>
            <person name="Grigoriev I."/>
        </authorList>
    </citation>
    <scope>NUCLEOTIDE SEQUENCE</scope>
    <source>
        <strain evidence="2">CBS 121167</strain>
    </source>
</reference>
<sequence>MPRCLTAAQTGGVSCVLAFHVLPVQQRERQKAPNQQASKQARQAPRRVPPPKQGPPPARAAAAAKK</sequence>
<dbReference type="GeneID" id="54297923"/>
<protein>
    <submittedName>
        <fullName evidence="2">Uncharacterized protein</fullName>
    </submittedName>
</protein>
<proteinExistence type="predicted"/>
<feature type="region of interest" description="Disordered" evidence="1">
    <location>
        <begin position="27"/>
        <end position="66"/>
    </location>
</feature>
<dbReference type="Proteomes" id="UP000799438">
    <property type="component" value="Unassembled WGS sequence"/>
</dbReference>
<dbReference type="RefSeq" id="XP_033397698.1">
    <property type="nucleotide sequence ID" value="XM_033540427.1"/>
</dbReference>
<dbReference type="EMBL" id="ML995485">
    <property type="protein sequence ID" value="KAF2141986.1"/>
    <property type="molecule type" value="Genomic_DNA"/>
</dbReference>
<feature type="compositionally biased region" description="Pro residues" evidence="1">
    <location>
        <begin position="47"/>
        <end position="58"/>
    </location>
</feature>
<gene>
    <name evidence="2" type="ORF">K452DRAFT_287182</name>
</gene>
<evidence type="ECO:0000256" key="1">
    <source>
        <dbReference type="SAM" id="MobiDB-lite"/>
    </source>
</evidence>
<dbReference type="AlphaFoldDB" id="A0A6A6BD35"/>
<keyword evidence="3" id="KW-1185">Reference proteome</keyword>
<organism evidence="2 3">
    <name type="scientific">Aplosporella prunicola CBS 121167</name>
    <dbReference type="NCBI Taxonomy" id="1176127"/>
    <lineage>
        <taxon>Eukaryota</taxon>
        <taxon>Fungi</taxon>
        <taxon>Dikarya</taxon>
        <taxon>Ascomycota</taxon>
        <taxon>Pezizomycotina</taxon>
        <taxon>Dothideomycetes</taxon>
        <taxon>Dothideomycetes incertae sedis</taxon>
        <taxon>Botryosphaeriales</taxon>
        <taxon>Aplosporellaceae</taxon>
        <taxon>Aplosporella</taxon>
    </lineage>
</organism>
<evidence type="ECO:0000313" key="3">
    <source>
        <dbReference type="Proteomes" id="UP000799438"/>
    </source>
</evidence>
<name>A0A6A6BD35_9PEZI</name>
<dbReference type="PROSITE" id="PS51257">
    <property type="entry name" value="PROKAR_LIPOPROTEIN"/>
    <property type="match status" value="1"/>
</dbReference>